<dbReference type="Gene3D" id="3.40.50.1980">
    <property type="entry name" value="Nitrogenase molybdenum iron protein domain"/>
    <property type="match status" value="2"/>
</dbReference>
<evidence type="ECO:0000256" key="1">
    <source>
        <dbReference type="SAM" id="SignalP"/>
    </source>
</evidence>
<comment type="caution">
    <text evidence="3">The sequence shown here is derived from an EMBL/GenBank/DDBJ whole genome shotgun (WGS) entry which is preliminary data.</text>
</comment>
<dbReference type="SUPFAM" id="SSF53807">
    <property type="entry name" value="Helical backbone' metal receptor"/>
    <property type="match status" value="1"/>
</dbReference>
<sequence>MIRAILLALALPGMAMADSPATDSAARVVSLGGSVTEIAVALGAGDRLVGRDTTSNYPDSVLDLPDVGYIRALSPEGVLSLGPDLILSEAGAGPAEAVTVLQAAGVPFIQMPGDPTPEGVLDKIDAVAAALNLPEAGAALHDSVAEGLEAARQRAAEITAPKSVLFVLSLTAGRVTAGGAGSAAEGIIELAGGRNAAQGFDGWKQMTDEAVIASAPDVILMMEREGDLAVTDADVLAHPALSLTPAAKTGRILRMDGMLVLGFGPRTPEAAATLHDAIYGTGSGGD</sequence>
<feature type="domain" description="Fe/B12 periplasmic-binding" evidence="2">
    <location>
        <begin position="27"/>
        <end position="282"/>
    </location>
</feature>
<evidence type="ECO:0000313" key="4">
    <source>
        <dbReference type="Proteomes" id="UP000648908"/>
    </source>
</evidence>
<feature type="signal peptide" evidence="1">
    <location>
        <begin position="1"/>
        <end position="17"/>
    </location>
</feature>
<dbReference type="Proteomes" id="UP000648908">
    <property type="component" value="Unassembled WGS sequence"/>
</dbReference>
<dbReference type="PROSITE" id="PS50983">
    <property type="entry name" value="FE_B12_PBP"/>
    <property type="match status" value="1"/>
</dbReference>
<protein>
    <submittedName>
        <fullName evidence="3">ABC transporter substrate-binding protein</fullName>
    </submittedName>
</protein>
<dbReference type="AlphaFoldDB" id="A0A8K0VBM8"/>
<dbReference type="PANTHER" id="PTHR30535:SF4">
    <property type="entry name" value="HEMIN-BINDING PERIPLASMIC PROTEIN HMUT"/>
    <property type="match status" value="1"/>
</dbReference>
<gene>
    <name evidence="3" type="ORF">JL811_06705</name>
</gene>
<dbReference type="InterPro" id="IPR050902">
    <property type="entry name" value="ABC_Transporter_SBP"/>
</dbReference>
<dbReference type="RefSeq" id="WP_202687712.1">
    <property type="nucleotide sequence ID" value="NZ_JAESVN010000002.1"/>
</dbReference>
<feature type="chain" id="PRO_5035461098" evidence="1">
    <location>
        <begin position="18"/>
        <end position="286"/>
    </location>
</feature>
<keyword evidence="4" id="KW-1185">Reference proteome</keyword>
<keyword evidence="1" id="KW-0732">Signal</keyword>
<dbReference type="PANTHER" id="PTHR30535">
    <property type="entry name" value="VITAMIN B12-BINDING PROTEIN"/>
    <property type="match status" value="1"/>
</dbReference>
<evidence type="ECO:0000259" key="2">
    <source>
        <dbReference type="PROSITE" id="PS50983"/>
    </source>
</evidence>
<dbReference type="EMBL" id="JAESVN010000002">
    <property type="protein sequence ID" value="MBL4916910.1"/>
    <property type="molecule type" value="Genomic_DNA"/>
</dbReference>
<evidence type="ECO:0000313" key="3">
    <source>
        <dbReference type="EMBL" id="MBL4916910.1"/>
    </source>
</evidence>
<dbReference type="Pfam" id="PF01497">
    <property type="entry name" value="Peripla_BP_2"/>
    <property type="match status" value="1"/>
</dbReference>
<proteinExistence type="predicted"/>
<organism evidence="3 4">
    <name type="scientific">Szabonella alba</name>
    <dbReference type="NCBI Taxonomy" id="2804194"/>
    <lineage>
        <taxon>Bacteria</taxon>
        <taxon>Pseudomonadati</taxon>
        <taxon>Pseudomonadota</taxon>
        <taxon>Alphaproteobacteria</taxon>
        <taxon>Rhodobacterales</taxon>
        <taxon>Paracoccaceae</taxon>
        <taxon>Szabonella</taxon>
    </lineage>
</organism>
<dbReference type="InterPro" id="IPR002491">
    <property type="entry name" value="ABC_transptr_periplasmic_BD"/>
</dbReference>
<reference evidence="3" key="1">
    <citation type="submission" date="2021-01" db="EMBL/GenBank/DDBJ databases">
        <title>Tabrizicola alba sp. nov. a motile alkaliphilic bacterium isolated from a soda lake.</title>
        <authorList>
            <person name="Szuroczki S."/>
            <person name="Abbaszade G."/>
            <person name="Schumann P."/>
            <person name="Toth E."/>
        </authorList>
    </citation>
    <scope>NUCLEOTIDE SEQUENCE</scope>
    <source>
        <strain evidence="3">DMG-N-6</strain>
    </source>
</reference>
<name>A0A8K0VBM8_9RHOB</name>
<accession>A0A8K0VBM8</accession>